<accession>A0A2N6T2N7</accession>
<name>A0A2N6T2N7_9CORY</name>
<proteinExistence type="predicted"/>
<feature type="transmembrane region" description="Helical" evidence="2">
    <location>
        <begin position="104"/>
        <end position="129"/>
    </location>
</feature>
<evidence type="ECO:0000256" key="2">
    <source>
        <dbReference type="SAM" id="Phobius"/>
    </source>
</evidence>
<dbReference type="AlphaFoldDB" id="A0A2N6T2N7"/>
<gene>
    <name evidence="3" type="ORF">CJ203_10255</name>
</gene>
<keyword evidence="2" id="KW-1133">Transmembrane helix</keyword>
<feature type="region of interest" description="Disordered" evidence="1">
    <location>
        <begin position="52"/>
        <end position="95"/>
    </location>
</feature>
<keyword evidence="2" id="KW-0812">Transmembrane</keyword>
<reference evidence="3 4" key="1">
    <citation type="submission" date="2017-09" db="EMBL/GenBank/DDBJ databases">
        <title>Bacterial strain isolated from the female urinary microbiota.</title>
        <authorList>
            <person name="Thomas-White K."/>
            <person name="Kumar N."/>
            <person name="Forster S."/>
            <person name="Putonti C."/>
            <person name="Lawley T."/>
            <person name="Wolfe A.J."/>
        </authorList>
    </citation>
    <scope>NUCLEOTIDE SEQUENCE [LARGE SCALE GENOMIC DNA]</scope>
    <source>
        <strain evidence="3 4">UMB0792</strain>
    </source>
</reference>
<comment type="caution">
    <text evidence="3">The sequence shown here is derived from an EMBL/GenBank/DDBJ whole genome shotgun (WGS) entry which is preliminary data.</text>
</comment>
<feature type="compositionally biased region" description="Low complexity" evidence="1">
    <location>
        <begin position="60"/>
        <end position="71"/>
    </location>
</feature>
<keyword evidence="2" id="KW-0472">Membrane</keyword>
<keyword evidence="4" id="KW-1185">Reference proteome</keyword>
<sequence length="133" mass="14577">MKTDFTLSSVSPESTIKMPARKRNTVTAMKAQDSRHPKALYGPDSGCSFTMRTGIDHRPTSATATTTPTGTEINANHPLTPNKARPKAKNAAPNRLRTSAATELMLTFLYFMLLPLLQPWISVAGFFLLNDNP</sequence>
<dbReference type="Proteomes" id="UP000235836">
    <property type="component" value="Unassembled WGS sequence"/>
</dbReference>
<evidence type="ECO:0000313" key="3">
    <source>
        <dbReference type="EMBL" id="PMC63598.1"/>
    </source>
</evidence>
<evidence type="ECO:0000256" key="1">
    <source>
        <dbReference type="SAM" id="MobiDB-lite"/>
    </source>
</evidence>
<evidence type="ECO:0000313" key="4">
    <source>
        <dbReference type="Proteomes" id="UP000235836"/>
    </source>
</evidence>
<organism evidence="3 4">
    <name type="scientific">Corynebacterium tuscaniense</name>
    <dbReference type="NCBI Taxonomy" id="302449"/>
    <lineage>
        <taxon>Bacteria</taxon>
        <taxon>Bacillati</taxon>
        <taxon>Actinomycetota</taxon>
        <taxon>Actinomycetes</taxon>
        <taxon>Mycobacteriales</taxon>
        <taxon>Corynebacteriaceae</taxon>
        <taxon>Corynebacterium</taxon>
    </lineage>
</organism>
<protein>
    <submittedName>
        <fullName evidence="3">Uncharacterized protein</fullName>
    </submittedName>
</protein>
<dbReference type="EMBL" id="PNHG01000022">
    <property type="protein sequence ID" value="PMC63598.1"/>
    <property type="molecule type" value="Genomic_DNA"/>
</dbReference>